<keyword evidence="2" id="KW-0560">Oxidoreductase</keyword>
<dbReference type="FunFam" id="3.40.50.720:FF:000084">
    <property type="entry name" value="Short-chain dehydrogenase reductase"/>
    <property type="match status" value="1"/>
</dbReference>
<dbReference type="PRINTS" id="PR00080">
    <property type="entry name" value="SDRFAMILY"/>
</dbReference>
<dbReference type="PANTHER" id="PTHR43669:SF8">
    <property type="entry name" value="SHORT-CHAIN TYPE DEHYDROGENASE_REDUCTASE-RELATED"/>
    <property type="match status" value="1"/>
</dbReference>
<evidence type="ECO:0000313" key="3">
    <source>
        <dbReference type="EMBL" id="NGY03937.1"/>
    </source>
</evidence>
<accession>A0A6M2BPE7</accession>
<dbReference type="RefSeq" id="WP_166252220.1">
    <property type="nucleotide sequence ID" value="NZ_JAAMOW010000002.1"/>
</dbReference>
<dbReference type="Pfam" id="PF13561">
    <property type="entry name" value="adh_short_C2"/>
    <property type="match status" value="1"/>
</dbReference>
<dbReference type="PRINTS" id="PR00081">
    <property type="entry name" value="GDHRDH"/>
</dbReference>
<dbReference type="PANTHER" id="PTHR43669">
    <property type="entry name" value="5-KETO-D-GLUCONATE 5-REDUCTASE"/>
    <property type="match status" value="1"/>
</dbReference>
<dbReference type="CDD" id="cd05233">
    <property type="entry name" value="SDR_c"/>
    <property type="match status" value="1"/>
</dbReference>
<sequence>MSGASTGFDLRGRLALVTGAGSGIGAGIAGVLADAGATLLIADRDAAAADRTVTALVQRGGSAHALVVDLADEASIVRACAEAIAGHGTPWLLVNNAGLQDRELLLETTSAEWDRMMAVNARGPLLMIREIGRAMVAAGNGGRIVNIASNSARTAAVNGLASYASSKGALLSLSLTSAFELVEHGITVNTVLPGGVTTPGAIAARGPATAGPARRKPPLGMCEPQDIGAAVLFFAAPAARYVTNQMITVDAGASLT</sequence>
<dbReference type="GO" id="GO:0016491">
    <property type="term" value="F:oxidoreductase activity"/>
    <property type="evidence" value="ECO:0007669"/>
    <property type="project" value="UniProtKB-KW"/>
</dbReference>
<reference evidence="3 4" key="1">
    <citation type="journal article" date="2014" name="Int. J. Syst. Evol. Microbiol.">
        <title>Solimonas terrae sp. nov., isolated from soil.</title>
        <authorList>
            <person name="Kim S.J."/>
            <person name="Moon J.Y."/>
            <person name="Weon H.Y."/>
            <person name="Ahn J.H."/>
            <person name="Chen W.M."/>
            <person name="Kwon S.W."/>
        </authorList>
    </citation>
    <scope>NUCLEOTIDE SEQUENCE [LARGE SCALE GENOMIC DNA]</scope>
    <source>
        <strain evidence="3 4">KIS83-12</strain>
    </source>
</reference>
<dbReference type="EMBL" id="JAAMOW010000002">
    <property type="protein sequence ID" value="NGY03937.1"/>
    <property type="molecule type" value="Genomic_DNA"/>
</dbReference>
<comment type="similarity">
    <text evidence="1">Belongs to the short-chain dehydrogenases/reductases (SDR) family.</text>
</comment>
<gene>
    <name evidence="3" type="ORF">G7Y85_04115</name>
</gene>
<dbReference type="SUPFAM" id="SSF51735">
    <property type="entry name" value="NAD(P)-binding Rossmann-fold domains"/>
    <property type="match status" value="1"/>
</dbReference>
<dbReference type="Proteomes" id="UP000472676">
    <property type="component" value="Unassembled WGS sequence"/>
</dbReference>
<keyword evidence="4" id="KW-1185">Reference proteome</keyword>
<name>A0A6M2BPE7_9GAMM</name>
<dbReference type="InterPro" id="IPR036291">
    <property type="entry name" value="NAD(P)-bd_dom_sf"/>
</dbReference>
<evidence type="ECO:0000256" key="1">
    <source>
        <dbReference type="ARBA" id="ARBA00006484"/>
    </source>
</evidence>
<evidence type="ECO:0000313" key="4">
    <source>
        <dbReference type="Proteomes" id="UP000472676"/>
    </source>
</evidence>
<evidence type="ECO:0000256" key="2">
    <source>
        <dbReference type="ARBA" id="ARBA00023002"/>
    </source>
</evidence>
<dbReference type="AlphaFoldDB" id="A0A6M2BPE7"/>
<organism evidence="3 4">
    <name type="scientific">Solimonas terrae</name>
    <dbReference type="NCBI Taxonomy" id="1396819"/>
    <lineage>
        <taxon>Bacteria</taxon>
        <taxon>Pseudomonadati</taxon>
        <taxon>Pseudomonadota</taxon>
        <taxon>Gammaproteobacteria</taxon>
        <taxon>Nevskiales</taxon>
        <taxon>Nevskiaceae</taxon>
        <taxon>Solimonas</taxon>
    </lineage>
</organism>
<protein>
    <submittedName>
        <fullName evidence="3">SDR family oxidoreductase</fullName>
    </submittedName>
</protein>
<dbReference type="Gene3D" id="3.40.50.720">
    <property type="entry name" value="NAD(P)-binding Rossmann-like Domain"/>
    <property type="match status" value="1"/>
</dbReference>
<proteinExistence type="inferred from homology"/>
<comment type="caution">
    <text evidence="3">The sequence shown here is derived from an EMBL/GenBank/DDBJ whole genome shotgun (WGS) entry which is preliminary data.</text>
</comment>
<dbReference type="InterPro" id="IPR002347">
    <property type="entry name" value="SDR_fam"/>
</dbReference>